<dbReference type="RefSeq" id="WP_142036193.1">
    <property type="nucleotide sequence ID" value="NZ_JBHTGS010000001.1"/>
</dbReference>
<keyword evidence="2 7" id="KW-0813">Transport</keyword>
<gene>
    <name evidence="10" type="ORF">FB566_1296</name>
</gene>
<evidence type="ECO:0000256" key="1">
    <source>
        <dbReference type="ARBA" id="ARBA00004651"/>
    </source>
</evidence>
<comment type="similarity">
    <text evidence="7">Belongs to the binding-protein-dependent transport system permease family.</text>
</comment>
<dbReference type="PANTHER" id="PTHR43386:SF1">
    <property type="entry name" value="D,D-DIPEPTIDE TRANSPORT SYSTEM PERMEASE PROTEIN DDPC-RELATED"/>
    <property type="match status" value="1"/>
</dbReference>
<evidence type="ECO:0000256" key="7">
    <source>
        <dbReference type="RuleBase" id="RU363032"/>
    </source>
</evidence>
<evidence type="ECO:0000313" key="11">
    <source>
        <dbReference type="Proteomes" id="UP000317043"/>
    </source>
</evidence>
<evidence type="ECO:0000256" key="3">
    <source>
        <dbReference type="ARBA" id="ARBA00022475"/>
    </source>
</evidence>
<evidence type="ECO:0000313" key="10">
    <source>
        <dbReference type="EMBL" id="TQL75781.1"/>
    </source>
</evidence>
<dbReference type="AlphaFoldDB" id="A0A543AT87"/>
<evidence type="ECO:0000256" key="4">
    <source>
        <dbReference type="ARBA" id="ARBA00022692"/>
    </source>
</evidence>
<keyword evidence="6 7" id="KW-0472">Membrane</keyword>
<evidence type="ECO:0000259" key="9">
    <source>
        <dbReference type="PROSITE" id="PS50928"/>
    </source>
</evidence>
<accession>A0A543AT87</accession>
<keyword evidence="3" id="KW-1003">Cell membrane</keyword>
<feature type="transmembrane region" description="Helical" evidence="7">
    <location>
        <begin position="162"/>
        <end position="183"/>
    </location>
</feature>
<organism evidence="10 11">
    <name type="scientific">Stackebrandtia endophytica</name>
    <dbReference type="NCBI Taxonomy" id="1496996"/>
    <lineage>
        <taxon>Bacteria</taxon>
        <taxon>Bacillati</taxon>
        <taxon>Actinomycetota</taxon>
        <taxon>Actinomycetes</taxon>
        <taxon>Glycomycetales</taxon>
        <taxon>Glycomycetaceae</taxon>
        <taxon>Stackebrandtia</taxon>
    </lineage>
</organism>
<dbReference type="InParanoid" id="A0A543AT87"/>
<dbReference type="InterPro" id="IPR025966">
    <property type="entry name" value="OppC_N"/>
</dbReference>
<keyword evidence="11" id="KW-1185">Reference proteome</keyword>
<protein>
    <submittedName>
        <fullName evidence="10">Peptide/nickel transport system permease protein</fullName>
    </submittedName>
</protein>
<feature type="transmembrane region" description="Helical" evidence="7">
    <location>
        <begin position="214"/>
        <end position="235"/>
    </location>
</feature>
<evidence type="ECO:0000256" key="5">
    <source>
        <dbReference type="ARBA" id="ARBA00022989"/>
    </source>
</evidence>
<feature type="transmembrane region" description="Helical" evidence="7">
    <location>
        <begin position="270"/>
        <end position="290"/>
    </location>
</feature>
<dbReference type="PROSITE" id="PS50928">
    <property type="entry name" value="ABC_TM1"/>
    <property type="match status" value="1"/>
</dbReference>
<dbReference type="EMBL" id="VFOW01000001">
    <property type="protein sequence ID" value="TQL75781.1"/>
    <property type="molecule type" value="Genomic_DNA"/>
</dbReference>
<feature type="domain" description="ABC transmembrane type-1" evidence="9">
    <location>
        <begin position="100"/>
        <end position="290"/>
    </location>
</feature>
<dbReference type="CDD" id="cd06261">
    <property type="entry name" value="TM_PBP2"/>
    <property type="match status" value="1"/>
</dbReference>
<dbReference type="InterPro" id="IPR050366">
    <property type="entry name" value="BP-dependent_transpt_permease"/>
</dbReference>
<dbReference type="Proteomes" id="UP000317043">
    <property type="component" value="Unassembled WGS sequence"/>
</dbReference>
<feature type="region of interest" description="Disordered" evidence="8">
    <location>
        <begin position="1"/>
        <end position="21"/>
    </location>
</feature>
<dbReference type="SUPFAM" id="SSF161098">
    <property type="entry name" value="MetI-like"/>
    <property type="match status" value="1"/>
</dbReference>
<reference evidence="10 11" key="1">
    <citation type="submission" date="2019-06" db="EMBL/GenBank/DDBJ databases">
        <title>Sequencing the genomes of 1000 actinobacteria strains.</title>
        <authorList>
            <person name="Klenk H.-P."/>
        </authorList>
    </citation>
    <scope>NUCLEOTIDE SEQUENCE [LARGE SCALE GENOMIC DNA]</scope>
    <source>
        <strain evidence="10 11">DSM 45928</strain>
    </source>
</reference>
<dbReference type="InterPro" id="IPR000515">
    <property type="entry name" value="MetI-like"/>
</dbReference>
<evidence type="ECO:0000256" key="6">
    <source>
        <dbReference type="ARBA" id="ARBA00023136"/>
    </source>
</evidence>
<proteinExistence type="inferred from homology"/>
<feature type="transmembrane region" description="Helical" evidence="7">
    <location>
        <begin position="135"/>
        <end position="156"/>
    </location>
</feature>
<keyword evidence="5 7" id="KW-1133">Transmembrane helix</keyword>
<dbReference type="Gene3D" id="1.10.3720.10">
    <property type="entry name" value="MetI-like"/>
    <property type="match status" value="1"/>
</dbReference>
<dbReference type="PANTHER" id="PTHR43386">
    <property type="entry name" value="OLIGOPEPTIDE TRANSPORT SYSTEM PERMEASE PROTEIN APPC"/>
    <property type="match status" value="1"/>
</dbReference>
<sequence>MSKTSTETRTDSGSEEGLVSKERTQTQMVLRRFMRHRLAVTSLIVLLILVLISVLGPYLWKWDHGSHAGDVPIAKGPSGEHPFGTTRKAQDVLGLVIRGTQQSLKIGLLVALLDIGIGAIWGAVAGLFRGWVDAIMMRIVDVIFVVPFLAVVAALSSGITRVSWFEIALLIGLLGWGTTARLVRGQVLSLREQEFVEAARAVGASNTRIVFRHLLPNVTGIILVSATLAIVGAILTEAALSFLGFGIQAPDTSLGAQVSDGAGASMTKPWLFYFPGIALVLICLTFNFIGDGLRDAFDPRQTLERK</sequence>
<dbReference type="GO" id="GO:0055085">
    <property type="term" value="P:transmembrane transport"/>
    <property type="evidence" value="ECO:0007669"/>
    <property type="project" value="InterPro"/>
</dbReference>
<dbReference type="GO" id="GO:0005886">
    <property type="term" value="C:plasma membrane"/>
    <property type="evidence" value="ECO:0007669"/>
    <property type="project" value="UniProtKB-SubCell"/>
</dbReference>
<evidence type="ECO:0000256" key="8">
    <source>
        <dbReference type="SAM" id="MobiDB-lite"/>
    </source>
</evidence>
<dbReference type="InterPro" id="IPR035906">
    <property type="entry name" value="MetI-like_sf"/>
</dbReference>
<dbReference type="Pfam" id="PF00528">
    <property type="entry name" value="BPD_transp_1"/>
    <property type="match status" value="1"/>
</dbReference>
<comment type="caution">
    <text evidence="10">The sequence shown here is derived from an EMBL/GenBank/DDBJ whole genome shotgun (WGS) entry which is preliminary data.</text>
</comment>
<feature type="transmembrane region" description="Helical" evidence="7">
    <location>
        <begin position="38"/>
        <end position="60"/>
    </location>
</feature>
<comment type="subcellular location">
    <subcellularLocation>
        <location evidence="1 7">Cell membrane</location>
        <topology evidence="1 7">Multi-pass membrane protein</topology>
    </subcellularLocation>
</comment>
<dbReference type="OrthoDB" id="6637947at2"/>
<dbReference type="FunCoup" id="A0A543AT87">
    <property type="interactions" value="51"/>
</dbReference>
<keyword evidence="4 7" id="KW-0812">Transmembrane</keyword>
<name>A0A543AT87_9ACTN</name>
<feature type="transmembrane region" description="Helical" evidence="7">
    <location>
        <begin position="106"/>
        <end position="128"/>
    </location>
</feature>
<dbReference type="Pfam" id="PF12911">
    <property type="entry name" value="OppC_N"/>
    <property type="match status" value="1"/>
</dbReference>
<evidence type="ECO:0000256" key="2">
    <source>
        <dbReference type="ARBA" id="ARBA00022448"/>
    </source>
</evidence>